<gene>
    <name evidence="1" type="ORF">SDC9_199141</name>
</gene>
<accession>A0A645IWC4</accession>
<proteinExistence type="predicted"/>
<dbReference type="SUPFAM" id="SSF48452">
    <property type="entry name" value="TPR-like"/>
    <property type="match status" value="1"/>
</dbReference>
<name>A0A645IWC4_9ZZZZ</name>
<protein>
    <submittedName>
        <fullName evidence="1">Uncharacterized protein</fullName>
    </submittedName>
</protein>
<organism evidence="1">
    <name type="scientific">bioreactor metagenome</name>
    <dbReference type="NCBI Taxonomy" id="1076179"/>
    <lineage>
        <taxon>unclassified sequences</taxon>
        <taxon>metagenomes</taxon>
        <taxon>ecological metagenomes</taxon>
    </lineage>
</organism>
<reference evidence="1" key="1">
    <citation type="submission" date="2019-08" db="EMBL/GenBank/DDBJ databases">
        <authorList>
            <person name="Kucharzyk K."/>
            <person name="Murdoch R.W."/>
            <person name="Higgins S."/>
            <person name="Loffler F."/>
        </authorList>
    </citation>
    <scope>NUCLEOTIDE SEQUENCE</scope>
</reference>
<dbReference type="AlphaFoldDB" id="A0A645IWC4"/>
<comment type="caution">
    <text evidence="1">The sequence shown here is derived from an EMBL/GenBank/DDBJ whole genome shotgun (WGS) entry which is preliminary data.</text>
</comment>
<sequence>MEGHRFWDMVRTGKAAAAFAGKGTFRAGVSDLLPIPQAEIDASGGVITQNPL</sequence>
<dbReference type="EMBL" id="VSSQ01116660">
    <property type="protein sequence ID" value="MPN51493.1"/>
    <property type="molecule type" value="Genomic_DNA"/>
</dbReference>
<dbReference type="Gene3D" id="1.25.40.390">
    <property type="match status" value="1"/>
</dbReference>
<evidence type="ECO:0000313" key="1">
    <source>
        <dbReference type="EMBL" id="MPN51493.1"/>
    </source>
</evidence>
<dbReference type="InterPro" id="IPR011990">
    <property type="entry name" value="TPR-like_helical_dom_sf"/>
</dbReference>